<dbReference type="EMBL" id="MPDK01000008">
    <property type="protein sequence ID" value="PWI57875.1"/>
    <property type="molecule type" value="Genomic_DNA"/>
</dbReference>
<evidence type="ECO:0000256" key="3">
    <source>
        <dbReference type="ARBA" id="ARBA00022737"/>
    </source>
</evidence>
<reference evidence="8 9" key="1">
    <citation type="submission" date="2016-11" db="EMBL/GenBank/DDBJ databases">
        <title>Comparative genomics of Acidibacillus ferroxidans species.</title>
        <authorList>
            <person name="Oliveira G."/>
            <person name="Nunes G."/>
            <person name="Oliveira R."/>
            <person name="Araujo F."/>
            <person name="Salim A."/>
            <person name="Scholte L."/>
            <person name="Morais D."/>
            <person name="Nancucheo I."/>
            <person name="Johnson D.B."/>
            <person name="Grail B."/>
            <person name="Bittencourt J."/>
            <person name="Valadares R."/>
        </authorList>
    </citation>
    <scope>NUCLEOTIDE SEQUENCE [LARGE SCALE GENOMIC DNA]</scope>
    <source>
        <strain evidence="8 9">Y002</strain>
    </source>
</reference>
<comment type="caution">
    <text evidence="8">The sequence shown here is derived from an EMBL/GenBank/DDBJ whole genome shotgun (WGS) entry which is preliminary data.</text>
</comment>
<dbReference type="Proteomes" id="UP000245380">
    <property type="component" value="Unassembled WGS sequence"/>
</dbReference>
<sequence>MQNQGFFVWPDAPEKDLYSVCVHCGFCLEVCPTYQQLGNENESPRGRVYLIKAVGQGIMPLDQAVIDPVFNCLDCRACETVCPSGVKVGTLIEEARGQALYAQPKTGAAKLTHEFFLHGVFPSPRKLGVARKLLRFYQRSGLQRALRNSGALRLLPKHLREMEAVLPKVSAQSARTALSVEVQEPVVQAKATVGLFTGCVMDVLFSEINLATARVAQRNQLRVKVPKEQICCGALQVHAGDREQARKMARRNIDVFLEAEVDYIVINAAGCGAAMKEYPELFNDDPEYFAKAQKFAQKVRDIAEVLIEVGFDPPKARLKRTVTYHDACHLAHAQQIRSQPRELLRAIEGIHLIEMKDSDRCCGSAGIYNLTHKEMALQLRERKIADLPREAEAVAMGNPGCMLQIKAGIQAGQLDMEVVHTIELLDEAYRLEREEA</sequence>
<protein>
    <recommendedName>
        <fullName evidence="6">Glycolate oxidase iron-sulfur subunit</fullName>
        <ecNumber evidence="6">1.1.99.14</ecNumber>
    </recommendedName>
</protein>
<dbReference type="PIRSF" id="PIRSF000139">
    <property type="entry name" value="Glc_ox_4Fe-4S"/>
    <property type="match status" value="1"/>
</dbReference>
<dbReference type="InterPro" id="IPR017896">
    <property type="entry name" value="4Fe4S_Fe-S-bd"/>
</dbReference>
<dbReference type="InterPro" id="IPR012257">
    <property type="entry name" value="Glc_ox_4Fe-4S"/>
</dbReference>
<evidence type="ECO:0000256" key="1">
    <source>
        <dbReference type="ARBA" id="ARBA00022485"/>
    </source>
</evidence>
<organism evidence="8 9">
    <name type="scientific">Sulfoacidibacillus thermotolerans</name>
    <name type="common">Acidibacillus sulfuroxidans</name>
    <dbReference type="NCBI Taxonomy" id="1765684"/>
    <lineage>
        <taxon>Bacteria</taxon>
        <taxon>Bacillati</taxon>
        <taxon>Bacillota</taxon>
        <taxon>Bacilli</taxon>
        <taxon>Bacillales</taxon>
        <taxon>Alicyclobacillaceae</taxon>
        <taxon>Sulfoacidibacillus</taxon>
    </lineage>
</organism>
<dbReference type="GO" id="GO:0046872">
    <property type="term" value="F:metal ion binding"/>
    <property type="evidence" value="ECO:0007669"/>
    <property type="project" value="UniProtKB-UniRule"/>
</dbReference>
<proteinExistence type="predicted"/>
<keyword evidence="9" id="KW-1185">Reference proteome</keyword>
<comment type="catalytic activity">
    <reaction evidence="6">
        <text>(R)-lactate + A = pyruvate + AH2</text>
        <dbReference type="Rhea" id="RHEA:15089"/>
        <dbReference type="ChEBI" id="CHEBI:13193"/>
        <dbReference type="ChEBI" id="CHEBI:15361"/>
        <dbReference type="ChEBI" id="CHEBI:16004"/>
        <dbReference type="ChEBI" id="CHEBI:17499"/>
    </reaction>
</comment>
<comment type="catalytic activity">
    <reaction evidence="6">
        <text>glycolate + A = glyoxylate + AH2</text>
        <dbReference type="Rhea" id="RHEA:21264"/>
        <dbReference type="ChEBI" id="CHEBI:13193"/>
        <dbReference type="ChEBI" id="CHEBI:17499"/>
        <dbReference type="ChEBI" id="CHEBI:29805"/>
        <dbReference type="ChEBI" id="CHEBI:36655"/>
        <dbReference type="EC" id="1.1.99.14"/>
    </reaction>
</comment>
<keyword evidence="6" id="KW-0249">Electron transport</keyword>
<dbReference type="PANTHER" id="PTHR32479">
    <property type="entry name" value="GLYCOLATE OXIDASE IRON-SULFUR SUBUNIT"/>
    <property type="match status" value="1"/>
</dbReference>
<keyword evidence="5 6" id="KW-0411">Iron-sulfur</keyword>
<dbReference type="OrthoDB" id="9770306at2"/>
<feature type="domain" description="4Fe-4S ferredoxin-type" evidence="7">
    <location>
        <begin position="62"/>
        <end position="94"/>
    </location>
</feature>
<dbReference type="InterPro" id="IPR017900">
    <property type="entry name" value="4Fe4S_Fe_S_CS"/>
</dbReference>
<evidence type="ECO:0000256" key="5">
    <source>
        <dbReference type="ARBA" id="ARBA00023014"/>
    </source>
</evidence>
<evidence type="ECO:0000259" key="7">
    <source>
        <dbReference type="PROSITE" id="PS51379"/>
    </source>
</evidence>
<keyword evidence="6" id="KW-0813">Transport</keyword>
<dbReference type="GO" id="GO:0051539">
    <property type="term" value="F:4 iron, 4 sulfur cluster binding"/>
    <property type="evidence" value="ECO:0007669"/>
    <property type="project" value="UniProtKB-UniRule"/>
</dbReference>
<dbReference type="RefSeq" id="WP_109430414.1">
    <property type="nucleotide sequence ID" value="NZ_MPDK01000008.1"/>
</dbReference>
<comment type="function">
    <text evidence="6">Component of a complex that catalyzes the oxidation of glycolate to glyoxylate.</text>
</comment>
<accession>A0A2U3D9C9</accession>
<dbReference type="Pfam" id="PF02754">
    <property type="entry name" value="CCG"/>
    <property type="match status" value="2"/>
</dbReference>
<dbReference type="InterPro" id="IPR009051">
    <property type="entry name" value="Helical_ferredxn"/>
</dbReference>
<evidence type="ECO:0000313" key="9">
    <source>
        <dbReference type="Proteomes" id="UP000245380"/>
    </source>
</evidence>
<name>A0A2U3D9C9_SULT2</name>
<evidence type="ECO:0000256" key="4">
    <source>
        <dbReference type="ARBA" id="ARBA00023004"/>
    </source>
</evidence>
<dbReference type="InterPro" id="IPR004017">
    <property type="entry name" value="Cys_rich_dom"/>
</dbReference>
<dbReference type="EC" id="1.1.99.14" evidence="6"/>
<feature type="domain" description="4Fe-4S ferredoxin-type" evidence="7">
    <location>
        <begin position="11"/>
        <end position="42"/>
    </location>
</feature>
<keyword evidence="1 6" id="KW-0004">4Fe-4S</keyword>
<dbReference type="PROSITE" id="PS00198">
    <property type="entry name" value="4FE4S_FER_1"/>
    <property type="match status" value="1"/>
</dbReference>
<dbReference type="GO" id="GO:0019154">
    <property type="term" value="F:glycolate dehydrogenase activity"/>
    <property type="evidence" value="ECO:0007669"/>
    <property type="project" value="UniProtKB-EC"/>
</dbReference>
<evidence type="ECO:0000313" key="8">
    <source>
        <dbReference type="EMBL" id="PWI57875.1"/>
    </source>
</evidence>
<keyword evidence="3" id="KW-0677">Repeat</keyword>
<keyword evidence="2 6" id="KW-0479">Metal-binding</keyword>
<dbReference type="Gene3D" id="1.10.1060.10">
    <property type="entry name" value="Alpha-helical ferredoxin"/>
    <property type="match status" value="1"/>
</dbReference>
<evidence type="ECO:0000256" key="6">
    <source>
        <dbReference type="PIRNR" id="PIRNR000139"/>
    </source>
</evidence>
<gene>
    <name evidence="8" type="ORF">BM613_06290</name>
</gene>
<evidence type="ECO:0000256" key="2">
    <source>
        <dbReference type="ARBA" id="ARBA00022723"/>
    </source>
</evidence>
<dbReference type="SUPFAM" id="SSF46548">
    <property type="entry name" value="alpha-helical ferredoxin"/>
    <property type="match status" value="1"/>
</dbReference>
<comment type="cofactor">
    <cofactor evidence="6">
        <name>[4Fe-4S] cluster</name>
        <dbReference type="ChEBI" id="CHEBI:49883"/>
    </cofactor>
    <text evidence="6">Binds 2 [4Fe-4S] clusters.</text>
</comment>
<keyword evidence="4 6" id="KW-0408">Iron</keyword>
<dbReference type="Pfam" id="PF13183">
    <property type="entry name" value="Fer4_8"/>
    <property type="match status" value="1"/>
</dbReference>
<dbReference type="PANTHER" id="PTHR32479:SF17">
    <property type="entry name" value="GLYCOLATE OXIDASE IRON-SULFUR SUBUNIT"/>
    <property type="match status" value="1"/>
</dbReference>
<dbReference type="PROSITE" id="PS51379">
    <property type="entry name" value="4FE4S_FER_2"/>
    <property type="match status" value="2"/>
</dbReference>
<dbReference type="AlphaFoldDB" id="A0A2U3D9C9"/>